<keyword evidence="5 13" id="KW-0444">Lipid biosynthesis</keyword>
<proteinExistence type="inferred from homology"/>
<evidence type="ECO:0000256" key="8">
    <source>
        <dbReference type="ARBA" id="ARBA00022741"/>
    </source>
</evidence>
<dbReference type="NCBIfam" id="TIGR00682">
    <property type="entry name" value="lpxK"/>
    <property type="match status" value="1"/>
</dbReference>
<evidence type="ECO:0000256" key="12">
    <source>
        <dbReference type="ARBA" id="ARBA00029757"/>
    </source>
</evidence>
<dbReference type="HAMAP" id="MF_00409">
    <property type="entry name" value="LpxK"/>
    <property type="match status" value="1"/>
</dbReference>
<evidence type="ECO:0000256" key="3">
    <source>
        <dbReference type="ARBA" id="ARBA00012071"/>
    </source>
</evidence>
<evidence type="ECO:0000256" key="11">
    <source>
        <dbReference type="ARBA" id="ARBA00023098"/>
    </source>
</evidence>
<sequence>MPVVDLPAAWLTRGPLACALLPLAGLARAALGVRAALWRWGWRQPWRAPVPVVVVGNVVAGGAGKTPTVMALVRHLQLRGWHPGVVSRGYGRHDDTEAVVVAGTSPDPAQLGDEPALIAQETGAPLAVGRDRPGAVATLLRQHPEVDIVISDDGMQHWALARDLTIVVFDERDVGNGWLLPAGPLREPWPARLLPLGPLWVLRTAPPHQPPRAHPYPEYRATRALAPDAIGMAGERMPLQTWATAHAPVGALAGIARPEAFFAQLRERGLALAQTLALPDHAPAPVLQAALAQAAATAQAPRIWLCTDKDAVKLRGRPLPPGVSLWRVPLLLSPEPAWVAALDRLLDDWRARRDAL</sequence>
<comment type="catalytic activity">
    <reaction evidence="13">
        <text>a lipid A disaccharide + ATP = a lipid IVA + ADP + H(+)</text>
        <dbReference type="Rhea" id="RHEA:67840"/>
        <dbReference type="ChEBI" id="CHEBI:15378"/>
        <dbReference type="ChEBI" id="CHEBI:30616"/>
        <dbReference type="ChEBI" id="CHEBI:176343"/>
        <dbReference type="ChEBI" id="CHEBI:176425"/>
        <dbReference type="ChEBI" id="CHEBI:456216"/>
        <dbReference type="EC" id="2.7.1.130"/>
    </reaction>
</comment>
<dbReference type="InterPro" id="IPR027417">
    <property type="entry name" value="P-loop_NTPase"/>
</dbReference>
<name>A0A554X0B3_9BURK</name>
<evidence type="ECO:0000256" key="2">
    <source>
        <dbReference type="ARBA" id="ARBA00004870"/>
    </source>
</evidence>
<evidence type="ECO:0000256" key="9">
    <source>
        <dbReference type="ARBA" id="ARBA00022777"/>
    </source>
</evidence>
<organism evidence="14 15">
    <name type="scientific">Tepidimonas thermarum</name>
    <dbReference type="NCBI Taxonomy" id="335431"/>
    <lineage>
        <taxon>Bacteria</taxon>
        <taxon>Pseudomonadati</taxon>
        <taxon>Pseudomonadota</taxon>
        <taxon>Betaproteobacteria</taxon>
        <taxon>Burkholderiales</taxon>
        <taxon>Tepidimonas</taxon>
    </lineage>
</organism>
<dbReference type="UniPathway" id="UPA00359">
    <property type="reaction ID" value="UER00482"/>
</dbReference>
<dbReference type="GO" id="GO:0005524">
    <property type="term" value="F:ATP binding"/>
    <property type="evidence" value="ECO:0007669"/>
    <property type="project" value="UniProtKB-UniRule"/>
</dbReference>
<dbReference type="GO" id="GO:0009245">
    <property type="term" value="P:lipid A biosynthetic process"/>
    <property type="evidence" value="ECO:0007669"/>
    <property type="project" value="UniProtKB-UniRule"/>
</dbReference>
<dbReference type="RefSeq" id="WP_143902615.1">
    <property type="nucleotide sequence ID" value="NZ_VJOL01000027.1"/>
</dbReference>
<keyword evidence="9 13" id="KW-0418">Kinase</keyword>
<protein>
    <recommendedName>
        <fullName evidence="4 13">Tetraacyldisaccharide 4'-kinase</fullName>
        <ecNumber evidence="3 13">2.7.1.130</ecNumber>
    </recommendedName>
    <alternativeName>
        <fullName evidence="12 13">Lipid A 4'-kinase</fullName>
    </alternativeName>
</protein>
<dbReference type="Proteomes" id="UP000318542">
    <property type="component" value="Unassembled WGS sequence"/>
</dbReference>
<keyword evidence="11 13" id="KW-0443">Lipid metabolism</keyword>
<evidence type="ECO:0000313" key="14">
    <source>
        <dbReference type="EMBL" id="TSE29301.1"/>
    </source>
</evidence>
<comment type="caution">
    <text evidence="14">The sequence shown here is derived from an EMBL/GenBank/DDBJ whole genome shotgun (WGS) entry which is preliminary data.</text>
</comment>
<dbReference type="OrthoDB" id="9766423at2"/>
<accession>A0A554X0B3</accession>
<evidence type="ECO:0000256" key="13">
    <source>
        <dbReference type="HAMAP-Rule" id="MF_00409"/>
    </source>
</evidence>
<dbReference type="AlphaFoldDB" id="A0A554X0B3"/>
<evidence type="ECO:0000256" key="1">
    <source>
        <dbReference type="ARBA" id="ARBA00002274"/>
    </source>
</evidence>
<evidence type="ECO:0000256" key="6">
    <source>
        <dbReference type="ARBA" id="ARBA00022556"/>
    </source>
</evidence>
<evidence type="ECO:0000313" key="15">
    <source>
        <dbReference type="Proteomes" id="UP000318542"/>
    </source>
</evidence>
<gene>
    <name evidence="13 14" type="primary">lpxK</name>
    <name evidence="14" type="ORF">Tther_01554</name>
</gene>
<dbReference type="PANTHER" id="PTHR42724:SF1">
    <property type="entry name" value="TETRAACYLDISACCHARIDE 4'-KINASE, MITOCHONDRIAL-RELATED"/>
    <property type="match status" value="1"/>
</dbReference>
<keyword evidence="10 13" id="KW-0067">ATP-binding</keyword>
<keyword evidence="15" id="KW-1185">Reference proteome</keyword>
<dbReference type="SUPFAM" id="SSF52540">
    <property type="entry name" value="P-loop containing nucleoside triphosphate hydrolases"/>
    <property type="match status" value="1"/>
</dbReference>
<keyword evidence="8 13" id="KW-0547">Nucleotide-binding</keyword>
<evidence type="ECO:0000256" key="7">
    <source>
        <dbReference type="ARBA" id="ARBA00022679"/>
    </source>
</evidence>
<keyword evidence="6 13" id="KW-0441">Lipid A biosynthesis</keyword>
<dbReference type="EMBL" id="VJOL01000027">
    <property type="protein sequence ID" value="TSE29301.1"/>
    <property type="molecule type" value="Genomic_DNA"/>
</dbReference>
<evidence type="ECO:0000256" key="10">
    <source>
        <dbReference type="ARBA" id="ARBA00022840"/>
    </source>
</evidence>
<keyword evidence="7 13" id="KW-0808">Transferase</keyword>
<dbReference type="GO" id="GO:0009029">
    <property type="term" value="F:lipid-A 4'-kinase activity"/>
    <property type="evidence" value="ECO:0007669"/>
    <property type="project" value="UniProtKB-UniRule"/>
</dbReference>
<dbReference type="Pfam" id="PF02606">
    <property type="entry name" value="LpxK"/>
    <property type="match status" value="1"/>
</dbReference>
<dbReference type="PANTHER" id="PTHR42724">
    <property type="entry name" value="TETRAACYLDISACCHARIDE 4'-KINASE"/>
    <property type="match status" value="1"/>
</dbReference>
<feature type="binding site" evidence="13">
    <location>
        <begin position="59"/>
        <end position="66"/>
    </location>
    <ligand>
        <name>ATP</name>
        <dbReference type="ChEBI" id="CHEBI:30616"/>
    </ligand>
</feature>
<comment type="function">
    <text evidence="1 13">Transfers the gamma-phosphate of ATP to the 4'-position of a tetraacyldisaccharide 1-phosphate intermediate (termed DS-1-P) to form tetraacyldisaccharide 1,4'-bis-phosphate (lipid IVA).</text>
</comment>
<dbReference type="EC" id="2.7.1.130" evidence="3 13"/>
<dbReference type="InterPro" id="IPR003758">
    <property type="entry name" value="LpxK"/>
</dbReference>
<comment type="pathway">
    <text evidence="2 13">Glycolipid biosynthesis; lipid IV(A) biosynthesis; lipid IV(A) from (3R)-3-hydroxytetradecanoyl-[acyl-carrier-protein] and UDP-N-acetyl-alpha-D-glucosamine: step 6/6.</text>
</comment>
<dbReference type="GO" id="GO:0009244">
    <property type="term" value="P:lipopolysaccharide core region biosynthetic process"/>
    <property type="evidence" value="ECO:0007669"/>
    <property type="project" value="TreeGrafter"/>
</dbReference>
<evidence type="ECO:0000256" key="5">
    <source>
        <dbReference type="ARBA" id="ARBA00022516"/>
    </source>
</evidence>
<reference evidence="14 15" key="1">
    <citation type="submission" date="2019-07" db="EMBL/GenBank/DDBJ databases">
        <title>Tepidimonas thermarum AA-1 draft genome.</title>
        <authorList>
            <person name="Da Costa M.S."/>
            <person name="Froufe H.J.C."/>
            <person name="Egas C."/>
            <person name="Albuquerque L."/>
        </authorList>
    </citation>
    <scope>NUCLEOTIDE SEQUENCE [LARGE SCALE GENOMIC DNA]</scope>
    <source>
        <strain evidence="14 15">AA-1</strain>
    </source>
</reference>
<dbReference type="GO" id="GO:0005886">
    <property type="term" value="C:plasma membrane"/>
    <property type="evidence" value="ECO:0007669"/>
    <property type="project" value="TreeGrafter"/>
</dbReference>
<evidence type="ECO:0000256" key="4">
    <source>
        <dbReference type="ARBA" id="ARBA00016436"/>
    </source>
</evidence>
<comment type="similarity">
    <text evidence="13">Belongs to the LpxK family.</text>
</comment>